<accession>A0A4Y9ZPT8</accession>
<organism evidence="1 2">
    <name type="scientific">Hericium alpestre</name>
    <dbReference type="NCBI Taxonomy" id="135208"/>
    <lineage>
        <taxon>Eukaryota</taxon>
        <taxon>Fungi</taxon>
        <taxon>Dikarya</taxon>
        <taxon>Basidiomycota</taxon>
        <taxon>Agaricomycotina</taxon>
        <taxon>Agaricomycetes</taxon>
        <taxon>Russulales</taxon>
        <taxon>Hericiaceae</taxon>
        <taxon>Hericium</taxon>
    </lineage>
</organism>
<evidence type="ECO:0000313" key="2">
    <source>
        <dbReference type="Proteomes" id="UP000298061"/>
    </source>
</evidence>
<dbReference type="Proteomes" id="UP000298061">
    <property type="component" value="Unassembled WGS sequence"/>
</dbReference>
<sequence>MPRLVEEDGYPASHFIVPTDIFSGVVPNLNCLELTNISIRADSPLLLANLTELNLGRSSRTSCPRSFSLPVLIDILRRMPRMQILAADDILTEPTDASSLEGYLARVPKVFLPDLVYLRIHSPFLLNYRGLLRQLELKDPSRLCLDISTSIDSFEALDEPLLPRYIASADISSPPVRALSIQSYARQTFTLSGWRTAVHTL</sequence>
<protein>
    <recommendedName>
        <fullName evidence="3">F-box domain-containing protein</fullName>
    </recommendedName>
</protein>
<dbReference type="EMBL" id="SFCI01001569">
    <property type="protein sequence ID" value="TFY75449.1"/>
    <property type="molecule type" value="Genomic_DNA"/>
</dbReference>
<name>A0A4Y9ZPT8_9AGAM</name>
<evidence type="ECO:0000313" key="1">
    <source>
        <dbReference type="EMBL" id="TFY75449.1"/>
    </source>
</evidence>
<evidence type="ECO:0008006" key="3">
    <source>
        <dbReference type="Google" id="ProtNLM"/>
    </source>
</evidence>
<proteinExistence type="predicted"/>
<reference evidence="1 2" key="1">
    <citation type="submission" date="2019-02" db="EMBL/GenBank/DDBJ databases">
        <title>Genome sequencing of the rare red list fungi Hericium alpestre (H. flagellum).</title>
        <authorList>
            <person name="Buettner E."/>
            <person name="Kellner H."/>
        </authorList>
    </citation>
    <scope>NUCLEOTIDE SEQUENCE [LARGE SCALE GENOMIC DNA]</scope>
    <source>
        <strain evidence="1 2">DSM 108284</strain>
    </source>
</reference>
<dbReference type="AlphaFoldDB" id="A0A4Y9ZPT8"/>
<keyword evidence="2" id="KW-1185">Reference proteome</keyword>
<gene>
    <name evidence="1" type="ORF">EWM64_g8563</name>
</gene>
<comment type="caution">
    <text evidence="1">The sequence shown here is derived from an EMBL/GenBank/DDBJ whole genome shotgun (WGS) entry which is preliminary data.</text>
</comment>